<sequence length="184" mass="20084">MKHKLIIGSIAATVLLGGAMAANAAKNNQPEKIVQKAETGDGMISLEEAKAVALKQHDGTVEAIELEDRSGKAYYEVEIEKGDKDFDIRIDAKSGEVLASKDQDDDHDQADDQELPSTQNKNLLSAQEAKKIAEDKIKGKVMEIDLEDEDGQPAFEVELKTNTGEVELKIDAITGKILKEEHDN</sequence>
<dbReference type="Gene3D" id="3.10.450.40">
    <property type="match status" value="2"/>
</dbReference>
<feature type="domain" description="PepSY" evidence="3">
    <location>
        <begin position="44"/>
        <end position="100"/>
    </location>
</feature>
<evidence type="ECO:0000256" key="1">
    <source>
        <dbReference type="SAM" id="MobiDB-lite"/>
    </source>
</evidence>
<keyword evidence="2" id="KW-0732">Signal</keyword>
<evidence type="ECO:0000259" key="3">
    <source>
        <dbReference type="Pfam" id="PF03413"/>
    </source>
</evidence>
<proteinExistence type="predicted"/>
<accession>A0A3T0HU92</accession>
<dbReference type="InterPro" id="IPR025711">
    <property type="entry name" value="PepSY"/>
</dbReference>
<protein>
    <recommendedName>
        <fullName evidence="3">PepSY domain-containing protein</fullName>
    </recommendedName>
</protein>
<feature type="domain" description="PepSY" evidence="3">
    <location>
        <begin position="124"/>
        <end position="181"/>
    </location>
</feature>
<feature type="region of interest" description="Disordered" evidence="1">
    <location>
        <begin position="96"/>
        <end position="125"/>
    </location>
</feature>
<feature type="compositionally biased region" description="Acidic residues" evidence="1">
    <location>
        <begin position="105"/>
        <end position="114"/>
    </location>
</feature>
<dbReference type="Proteomes" id="UP000282892">
    <property type="component" value="Chromosome"/>
</dbReference>
<dbReference type="KEGG" id="nmk:CHR53_05175"/>
<evidence type="ECO:0000256" key="2">
    <source>
        <dbReference type="SAM" id="SignalP"/>
    </source>
</evidence>
<dbReference type="OrthoDB" id="5361545at2"/>
<reference evidence="4 5" key="1">
    <citation type="submission" date="2017-07" db="EMBL/GenBank/DDBJ databases">
        <title>The complete genome sequence of Bacillus mesonae strain H20-5, an efficient strain improving plant abiotic stress resistance.</title>
        <authorList>
            <person name="Kim S.Y."/>
            <person name="Song H."/>
            <person name="Sang M.K."/>
            <person name="Weon H.-Y."/>
            <person name="Song J."/>
        </authorList>
    </citation>
    <scope>NUCLEOTIDE SEQUENCE [LARGE SCALE GENOMIC DNA]</scope>
    <source>
        <strain evidence="4 5">H20-5</strain>
    </source>
</reference>
<dbReference type="RefSeq" id="WP_127485473.1">
    <property type="nucleotide sequence ID" value="NZ_CP022572.1"/>
</dbReference>
<organism evidence="4 5">
    <name type="scientific">Neobacillus mesonae</name>
    <dbReference type="NCBI Taxonomy" id="1193713"/>
    <lineage>
        <taxon>Bacteria</taxon>
        <taxon>Bacillati</taxon>
        <taxon>Bacillota</taxon>
        <taxon>Bacilli</taxon>
        <taxon>Bacillales</taxon>
        <taxon>Bacillaceae</taxon>
        <taxon>Neobacillus</taxon>
    </lineage>
</organism>
<dbReference type="STRING" id="1193713.GCA_001636315_03563"/>
<gene>
    <name evidence="4" type="ORF">CHR53_05175</name>
</gene>
<feature type="signal peptide" evidence="2">
    <location>
        <begin position="1"/>
        <end position="24"/>
    </location>
</feature>
<feature type="chain" id="PRO_5019136909" description="PepSY domain-containing protein" evidence="2">
    <location>
        <begin position="25"/>
        <end position="184"/>
    </location>
</feature>
<evidence type="ECO:0000313" key="4">
    <source>
        <dbReference type="EMBL" id="AZU60704.1"/>
    </source>
</evidence>
<dbReference type="EMBL" id="CP022572">
    <property type="protein sequence ID" value="AZU60704.1"/>
    <property type="molecule type" value="Genomic_DNA"/>
</dbReference>
<dbReference type="Pfam" id="PF03413">
    <property type="entry name" value="PepSY"/>
    <property type="match status" value="2"/>
</dbReference>
<keyword evidence="5" id="KW-1185">Reference proteome</keyword>
<evidence type="ECO:0000313" key="5">
    <source>
        <dbReference type="Proteomes" id="UP000282892"/>
    </source>
</evidence>
<feature type="compositionally biased region" description="Polar residues" evidence="1">
    <location>
        <begin position="115"/>
        <end position="125"/>
    </location>
</feature>
<name>A0A3T0HU92_9BACI</name>
<dbReference type="AlphaFoldDB" id="A0A3T0HU92"/>